<dbReference type="PRINTS" id="PR00413">
    <property type="entry name" value="HADHALOGNASE"/>
</dbReference>
<dbReference type="PANTHER" id="PTHR46470">
    <property type="entry name" value="N-ACYLNEURAMINATE-9-PHOSPHATASE"/>
    <property type="match status" value="1"/>
</dbReference>
<dbReference type="SUPFAM" id="SSF56784">
    <property type="entry name" value="HAD-like"/>
    <property type="match status" value="1"/>
</dbReference>
<proteinExistence type="predicted"/>
<dbReference type="SFLD" id="SFLDS00003">
    <property type="entry name" value="Haloacid_Dehalogenase"/>
    <property type="match status" value="1"/>
</dbReference>
<dbReference type="Pfam" id="PF13419">
    <property type="entry name" value="HAD_2"/>
    <property type="match status" value="1"/>
</dbReference>
<gene>
    <name evidence="5" type="ORF">F9817_06750</name>
</gene>
<dbReference type="Proteomes" id="UP000462621">
    <property type="component" value="Unassembled WGS sequence"/>
</dbReference>
<dbReference type="PANTHER" id="PTHR46470:SF2">
    <property type="entry name" value="GLYCERALDEHYDE 3-PHOSPHATE PHOSPHATASE"/>
    <property type="match status" value="1"/>
</dbReference>
<dbReference type="GO" id="GO:0044281">
    <property type="term" value="P:small molecule metabolic process"/>
    <property type="evidence" value="ECO:0007669"/>
    <property type="project" value="UniProtKB-ARBA"/>
</dbReference>
<dbReference type="AlphaFoldDB" id="A0A7X4LJ47"/>
<protein>
    <submittedName>
        <fullName evidence="5">HAD-IIIA family hydrolase</fullName>
    </submittedName>
</protein>
<dbReference type="NCBIfam" id="TIGR01509">
    <property type="entry name" value="HAD-SF-IA-v3"/>
    <property type="match status" value="1"/>
</dbReference>
<evidence type="ECO:0000313" key="6">
    <source>
        <dbReference type="Proteomes" id="UP000462621"/>
    </source>
</evidence>
<dbReference type="GO" id="GO:0046872">
    <property type="term" value="F:metal ion binding"/>
    <property type="evidence" value="ECO:0007669"/>
    <property type="project" value="UniProtKB-KW"/>
</dbReference>
<dbReference type="GO" id="GO:0016791">
    <property type="term" value="F:phosphatase activity"/>
    <property type="evidence" value="ECO:0007669"/>
    <property type="project" value="TreeGrafter"/>
</dbReference>
<dbReference type="InterPro" id="IPR036412">
    <property type="entry name" value="HAD-like_sf"/>
</dbReference>
<evidence type="ECO:0000256" key="4">
    <source>
        <dbReference type="ARBA" id="ARBA00022842"/>
    </source>
</evidence>
<evidence type="ECO:0000256" key="2">
    <source>
        <dbReference type="ARBA" id="ARBA00022723"/>
    </source>
</evidence>
<sequence>MQWDCNQRQVMSHIKAIYFDLDNTLVHRNASIDRFSEGFVQRYASLLRHVSCEQVATLIKTIDNGGYLGDKRRYRKISQAIGSELSTQLCWQQPIAAEYLERDWKTHFPQSTVEMPNATKVLNELAKKGYYLAIISNGGQQSRIDTLADTSFSPLIHHLVSSEQFGAKKPDPAIFLETISQAGFKPNECVYVGDHPVNDMQGAYNAGLHPVWFAGFHEQAGLPTPAYVIQSLSELLGLVI</sequence>
<comment type="caution">
    <text evidence="5">The sequence shown here is derived from an EMBL/GenBank/DDBJ whole genome shotgun (WGS) entry which is preliminary data.</text>
</comment>
<keyword evidence="6" id="KW-1185">Reference proteome</keyword>
<dbReference type="InterPro" id="IPR041492">
    <property type="entry name" value="HAD_2"/>
</dbReference>
<dbReference type="Gene3D" id="3.40.50.1000">
    <property type="entry name" value="HAD superfamily/HAD-like"/>
    <property type="match status" value="1"/>
</dbReference>
<comment type="cofactor">
    <cofactor evidence="1">
        <name>Mg(2+)</name>
        <dbReference type="ChEBI" id="CHEBI:18420"/>
    </cofactor>
</comment>
<accession>A0A7X4LJ47</accession>
<organism evidence="5 6">
    <name type="scientific">Vibrio eleionomae</name>
    <dbReference type="NCBI Taxonomy" id="2653505"/>
    <lineage>
        <taxon>Bacteria</taxon>
        <taxon>Pseudomonadati</taxon>
        <taxon>Pseudomonadota</taxon>
        <taxon>Gammaproteobacteria</taxon>
        <taxon>Vibrionales</taxon>
        <taxon>Vibrionaceae</taxon>
        <taxon>Vibrio</taxon>
    </lineage>
</organism>
<dbReference type="EMBL" id="WEKT01000008">
    <property type="protein sequence ID" value="MZI92893.1"/>
    <property type="molecule type" value="Genomic_DNA"/>
</dbReference>
<evidence type="ECO:0000256" key="1">
    <source>
        <dbReference type="ARBA" id="ARBA00001946"/>
    </source>
</evidence>
<dbReference type="NCBIfam" id="TIGR01662">
    <property type="entry name" value="HAD-SF-IIIA"/>
    <property type="match status" value="1"/>
</dbReference>
<keyword evidence="4" id="KW-0460">Magnesium</keyword>
<dbReference type="InterPro" id="IPR006439">
    <property type="entry name" value="HAD-SF_hydro_IA"/>
</dbReference>
<evidence type="ECO:0000313" key="5">
    <source>
        <dbReference type="EMBL" id="MZI92893.1"/>
    </source>
</evidence>
<dbReference type="RefSeq" id="WP_161154192.1">
    <property type="nucleotide sequence ID" value="NZ_WEKT01000008.1"/>
</dbReference>
<keyword evidence="2" id="KW-0479">Metal-binding</keyword>
<name>A0A7X4LJ47_9VIBR</name>
<dbReference type="Gene3D" id="1.20.120.710">
    <property type="entry name" value="Haloacid dehalogenase hydrolase-like domain"/>
    <property type="match status" value="1"/>
</dbReference>
<dbReference type="NCBIfam" id="TIGR01549">
    <property type="entry name" value="HAD-SF-IA-v1"/>
    <property type="match status" value="1"/>
</dbReference>
<dbReference type="InterPro" id="IPR006549">
    <property type="entry name" value="HAD-SF_hydro_IIIA"/>
</dbReference>
<evidence type="ECO:0000256" key="3">
    <source>
        <dbReference type="ARBA" id="ARBA00022801"/>
    </source>
</evidence>
<dbReference type="SFLD" id="SFLDG01129">
    <property type="entry name" value="C1.5:_HAD__Beta-PGM__Phosphata"/>
    <property type="match status" value="1"/>
</dbReference>
<dbReference type="InterPro" id="IPR051400">
    <property type="entry name" value="HAD-like_hydrolase"/>
</dbReference>
<reference evidence="5 6" key="1">
    <citation type="submission" date="2019-10" db="EMBL/GenBank/DDBJ databases">
        <title>Vibrio sp. nov. isolated from a shrimp pond.</title>
        <authorList>
            <person name="Gomez-Gil B."/>
            <person name="Enciso-Ibarra J."/>
            <person name="Enciso-Ibarra K."/>
            <person name="Bolan-Mejia C."/>
        </authorList>
    </citation>
    <scope>NUCLEOTIDE SEQUENCE [LARGE SCALE GENOMIC DNA]</scope>
    <source>
        <strain evidence="5 6">CAIM 722</strain>
    </source>
</reference>
<dbReference type="InterPro" id="IPR023214">
    <property type="entry name" value="HAD_sf"/>
</dbReference>
<keyword evidence="3 5" id="KW-0378">Hydrolase</keyword>